<dbReference type="PANTHER" id="PTHR43124">
    <property type="entry name" value="PURINE EFFLUX PUMP PBUE"/>
    <property type="match status" value="1"/>
</dbReference>
<keyword evidence="5 6" id="KW-0472">Membrane</keyword>
<feature type="transmembrane region" description="Helical" evidence="6">
    <location>
        <begin position="216"/>
        <end position="238"/>
    </location>
</feature>
<evidence type="ECO:0000313" key="8">
    <source>
        <dbReference type="EMBL" id="SVB60224.1"/>
    </source>
</evidence>
<dbReference type="EMBL" id="UINC01049002">
    <property type="protein sequence ID" value="SVB60224.1"/>
    <property type="molecule type" value="Genomic_DNA"/>
</dbReference>
<evidence type="ECO:0000256" key="6">
    <source>
        <dbReference type="SAM" id="Phobius"/>
    </source>
</evidence>
<evidence type="ECO:0000256" key="4">
    <source>
        <dbReference type="ARBA" id="ARBA00022989"/>
    </source>
</evidence>
<dbReference type="AlphaFoldDB" id="A0A382FD53"/>
<feature type="transmembrane region" description="Helical" evidence="6">
    <location>
        <begin position="84"/>
        <end position="103"/>
    </location>
</feature>
<dbReference type="InterPro" id="IPR050189">
    <property type="entry name" value="MFS_Efflux_Transporters"/>
</dbReference>
<dbReference type="PANTHER" id="PTHR43124:SF3">
    <property type="entry name" value="CHLORAMPHENICOL EFFLUX PUMP RV0191"/>
    <property type="match status" value="1"/>
</dbReference>
<dbReference type="PROSITE" id="PS50850">
    <property type="entry name" value="MFS"/>
    <property type="match status" value="1"/>
</dbReference>
<dbReference type="InterPro" id="IPR036259">
    <property type="entry name" value="MFS_trans_sf"/>
</dbReference>
<dbReference type="GO" id="GO:0022857">
    <property type="term" value="F:transmembrane transporter activity"/>
    <property type="evidence" value="ECO:0007669"/>
    <property type="project" value="InterPro"/>
</dbReference>
<reference evidence="8" key="1">
    <citation type="submission" date="2018-05" db="EMBL/GenBank/DDBJ databases">
        <authorList>
            <person name="Lanie J.A."/>
            <person name="Ng W.-L."/>
            <person name="Kazmierczak K.M."/>
            <person name="Andrzejewski T.M."/>
            <person name="Davidsen T.M."/>
            <person name="Wayne K.J."/>
            <person name="Tettelin H."/>
            <person name="Glass J.I."/>
            <person name="Rusch D."/>
            <person name="Podicherti R."/>
            <person name="Tsui H.-C.T."/>
            <person name="Winkler M.E."/>
        </authorList>
    </citation>
    <scope>NUCLEOTIDE SEQUENCE</scope>
</reference>
<sequence length="407" mass="45098">MDNYILPRKQAITVFFAFAFGYFLSCLLRAITATLSPVFTLEFDLMAADLGLLAGGYFLGFASMQIPLGYLLDKFGPKKIVSSFLLIAFIGTVSFALAQSFSGLLVSRILIGVGVSACLMAPLTGYRIWFAENQQQRANSWMLMIASLGFLSSTLPVQLLLPTLGWRWMFGGISALILISIILMLAFIPKWDHQKDESLENPLKLGSFADVWKNKFFISVIPMGLFNYGGLMAIQTLWAGPWMIRVAGYTPLESATGLFSINITMLVSFFLWGYFLPRITNLGFSALKILKLGLPISFLVMLTIIILGSKAGAFYITLFILSSIFLSVVQPAVGLSFQSHLAGKALTSFNLLIFLGTFIMQWFIGLVIDLVKSFGYTEIIGFKTAFSVFLFLSLTSYIFFLIINKKS</sequence>
<keyword evidence="4 6" id="KW-1133">Transmembrane helix</keyword>
<dbReference type="InterPro" id="IPR020846">
    <property type="entry name" value="MFS_dom"/>
</dbReference>
<evidence type="ECO:0000256" key="1">
    <source>
        <dbReference type="ARBA" id="ARBA00004651"/>
    </source>
</evidence>
<dbReference type="GO" id="GO:0005886">
    <property type="term" value="C:plasma membrane"/>
    <property type="evidence" value="ECO:0007669"/>
    <property type="project" value="UniProtKB-SubCell"/>
</dbReference>
<organism evidence="8">
    <name type="scientific">marine metagenome</name>
    <dbReference type="NCBI Taxonomy" id="408172"/>
    <lineage>
        <taxon>unclassified sequences</taxon>
        <taxon>metagenomes</taxon>
        <taxon>ecological metagenomes</taxon>
    </lineage>
</organism>
<protein>
    <recommendedName>
        <fullName evidence="7">Major facilitator superfamily (MFS) profile domain-containing protein</fullName>
    </recommendedName>
</protein>
<dbReference type="SUPFAM" id="SSF103473">
    <property type="entry name" value="MFS general substrate transporter"/>
    <property type="match status" value="1"/>
</dbReference>
<evidence type="ECO:0000256" key="2">
    <source>
        <dbReference type="ARBA" id="ARBA00022475"/>
    </source>
</evidence>
<evidence type="ECO:0000259" key="7">
    <source>
        <dbReference type="PROSITE" id="PS50850"/>
    </source>
</evidence>
<gene>
    <name evidence="8" type="ORF">METZ01_LOCUS213078</name>
</gene>
<keyword evidence="2" id="KW-1003">Cell membrane</keyword>
<feature type="transmembrane region" description="Helical" evidence="6">
    <location>
        <begin position="289"/>
        <end position="307"/>
    </location>
</feature>
<dbReference type="InterPro" id="IPR011701">
    <property type="entry name" value="MFS"/>
</dbReference>
<name>A0A382FD53_9ZZZZ</name>
<evidence type="ECO:0000256" key="5">
    <source>
        <dbReference type="ARBA" id="ARBA00023136"/>
    </source>
</evidence>
<proteinExistence type="predicted"/>
<feature type="transmembrane region" description="Helical" evidence="6">
    <location>
        <begin position="258"/>
        <end position="277"/>
    </location>
</feature>
<dbReference type="Pfam" id="PF07690">
    <property type="entry name" value="MFS_1"/>
    <property type="match status" value="1"/>
</dbReference>
<feature type="transmembrane region" description="Helical" evidence="6">
    <location>
        <begin position="12"/>
        <end position="31"/>
    </location>
</feature>
<feature type="transmembrane region" description="Helical" evidence="6">
    <location>
        <begin position="51"/>
        <end position="72"/>
    </location>
</feature>
<comment type="subcellular location">
    <subcellularLocation>
        <location evidence="1">Cell membrane</location>
        <topology evidence="1">Multi-pass membrane protein</topology>
    </subcellularLocation>
</comment>
<feature type="transmembrane region" description="Helical" evidence="6">
    <location>
        <begin position="167"/>
        <end position="188"/>
    </location>
</feature>
<feature type="transmembrane region" description="Helical" evidence="6">
    <location>
        <begin position="380"/>
        <end position="403"/>
    </location>
</feature>
<feature type="transmembrane region" description="Helical" evidence="6">
    <location>
        <begin position="141"/>
        <end position="161"/>
    </location>
</feature>
<evidence type="ECO:0000256" key="3">
    <source>
        <dbReference type="ARBA" id="ARBA00022692"/>
    </source>
</evidence>
<feature type="transmembrane region" description="Helical" evidence="6">
    <location>
        <begin position="349"/>
        <end position="368"/>
    </location>
</feature>
<dbReference type="Gene3D" id="1.20.1250.20">
    <property type="entry name" value="MFS general substrate transporter like domains"/>
    <property type="match status" value="1"/>
</dbReference>
<feature type="domain" description="Major facilitator superfamily (MFS) profile" evidence="7">
    <location>
        <begin position="14"/>
        <end position="407"/>
    </location>
</feature>
<feature type="transmembrane region" description="Helical" evidence="6">
    <location>
        <begin position="109"/>
        <end position="129"/>
    </location>
</feature>
<accession>A0A382FD53</accession>
<feature type="transmembrane region" description="Helical" evidence="6">
    <location>
        <begin position="313"/>
        <end position="337"/>
    </location>
</feature>
<keyword evidence="3 6" id="KW-0812">Transmembrane</keyword>